<feature type="transmembrane region" description="Helical" evidence="1">
    <location>
        <begin position="429"/>
        <end position="450"/>
    </location>
</feature>
<keyword evidence="4" id="KW-1185">Reference proteome</keyword>
<evidence type="ECO:0000313" key="3">
    <source>
        <dbReference type="EMBL" id="GAA5169599.1"/>
    </source>
</evidence>
<dbReference type="Proteomes" id="UP001500547">
    <property type="component" value="Unassembled WGS sequence"/>
</dbReference>
<evidence type="ECO:0000256" key="1">
    <source>
        <dbReference type="SAM" id="Phobius"/>
    </source>
</evidence>
<protein>
    <submittedName>
        <fullName evidence="3">DUF3999 domain-containing protein</fullName>
    </submittedName>
</protein>
<gene>
    <name evidence="3" type="ORF">GCM10025770_31250</name>
</gene>
<dbReference type="InterPro" id="IPR025060">
    <property type="entry name" value="DUF3999"/>
</dbReference>
<comment type="caution">
    <text evidence="3">The sequence shown here is derived from an EMBL/GenBank/DDBJ whole genome shotgun (WGS) entry which is preliminary data.</text>
</comment>
<sequence length="456" mass="48985">MTRAARHAAALLALSLLPVLTHAATALQPADFATGRVLRVEGNAPFYRITLPPDLYTSTAYPDLRDLRVFNGQAEALPFALVQPPGRESAARSISLRSFKLVSQPAQSDTPRVELVTPGVRLQVAQAGSKTTAAEYLLTAHITKDGPPPSLTSLHLEWEASGNWQQRVSVEGSHDLKYWTPVAQDQPVMDLQNGSQRFVQADIPFGYAADFPYWRLRFDQGEAPGLREVTAQLATERTPAPPVSIAASPLRGGQNGDGSALYQLPAAVQFSALRILPMEPNSVLPLRIETRADEKSAWLPWASSVAYRLAGPQGERRSAAIQGPTVVARELRLVPVGPGWGSLAPAVQAERSALELVFNARGSGPWLLAWGSRAATDASLPLDTLQTGKKADDIDTLPHAIIGATETLGGAERLTAPAPAEKQQRWRTALVWVALIAGAAALARLAFSVWKQTRAA</sequence>
<reference evidence="4" key="1">
    <citation type="journal article" date="2019" name="Int. J. Syst. Evol. Microbiol.">
        <title>The Global Catalogue of Microorganisms (GCM) 10K type strain sequencing project: providing services to taxonomists for standard genome sequencing and annotation.</title>
        <authorList>
            <consortium name="The Broad Institute Genomics Platform"/>
            <consortium name="The Broad Institute Genome Sequencing Center for Infectious Disease"/>
            <person name="Wu L."/>
            <person name="Ma J."/>
        </authorList>
    </citation>
    <scope>NUCLEOTIDE SEQUENCE [LARGE SCALE GENOMIC DNA]</scope>
    <source>
        <strain evidence="4">JCM 18715</strain>
    </source>
</reference>
<dbReference type="RefSeq" id="WP_345534036.1">
    <property type="nucleotide sequence ID" value="NZ_BAABLD010000015.1"/>
</dbReference>
<evidence type="ECO:0000313" key="4">
    <source>
        <dbReference type="Proteomes" id="UP001500547"/>
    </source>
</evidence>
<evidence type="ECO:0000256" key="2">
    <source>
        <dbReference type="SAM" id="SignalP"/>
    </source>
</evidence>
<name>A0ABP9QZ97_9RHOO</name>
<organism evidence="3 4">
    <name type="scientific">Viridibacterium curvum</name>
    <dbReference type="NCBI Taxonomy" id="1101404"/>
    <lineage>
        <taxon>Bacteria</taxon>
        <taxon>Pseudomonadati</taxon>
        <taxon>Pseudomonadota</taxon>
        <taxon>Betaproteobacteria</taxon>
        <taxon>Rhodocyclales</taxon>
        <taxon>Rhodocyclaceae</taxon>
        <taxon>Viridibacterium</taxon>
    </lineage>
</organism>
<dbReference type="EMBL" id="BAABLD010000015">
    <property type="protein sequence ID" value="GAA5169599.1"/>
    <property type="molecule type" value="Genomic_DNA"/>
</dbReference>
<feature type="signal peptide" evidence="2">
    <location>
        <begin position="1"/>
        <end position="23"/>
    </location>
</feature>
<keyword evidence="1" id="KW-0472">Membrane</keyword>
<accession>A0ABP9QZ97</accession>
<keyword evidence="2" id="KW-0732">Signal</keyword>
<dbReference type="Pfam" id="PF13163">
    <property type="entry name" value="DUF3999"/>
    <property type="match status" value="1"/>
</dbReference>
<keyword evidence="1" id="KW-1133">Transmembrane helix</keyword>
<keyword evidence="1" id="KW-0812">Transmembrane</keyword>
<feature type="chain" id="PRO_5046456112" evidence="2">
    <location>
        <begin position="24"/>
        <end position="456"/>
    </location>
</feature>
<proteinExistence type="predicted"/>